<dbReference type="OrthoDB" id="486386at2"/>
<reference evidence="2 3" key="1">
    <citation type="submission" date="2012-05" db="EMBL/GenBank/DDBJ databases">
        <title>Finished chromosome of genome of Chamaesiphon sp. PCC 6605.</title>
        <authorList>
            <consortium name="US DOE Joint Genome Institute"/>
            <person name="Gugger M."/>
            <person name="Coursin T."/>
            <person name="Rippka R."/>
            <person name="Tandeau De Marsac N."/>
            <person name="Huntemann M."/>
            <person name="Wei C.-L."/>
            <person name="Han J."/>
            <person name="Detter J.C."/>
            <person name="Han C."/>
            <person name="Tapia R."/>
            <person name="Chen A."/>
            <person name="Kyrpides N."/>
            <person name="Mavromatis K."/>
            <person name="Markowitz V."/>
            <person name="Szeto E."/>
            <person name="Ivanova N."/>
            <person name="Pagani I."/>
            <person name="Pati A."/>
            <person name="Goodwin L."/>
            <person name="Nordberg H.P."/>
            <person name="Cantor M.N."/>
            <person name="Hua S.X."/>
            <person name="Woyke T."/>
            <person name="Kerfeld C.A."/>
        </authorList>
    </citation>
    <scope>NUCLEOTIDE SEQUENCE [LARGE SCALE GENOMIC DNA]</scope>
    <source>
        <strain evidence="3">ATCC 27169 / PCC 6605</strain>
    </source>
</reference>
<keyword evidence="3" id="KW-1185">Reference proteome</keyword>
<name>K9UBB1_CHAP6</name>
<dbReference type="PANTHER" id="PTHR14136:SF17">
    <property type="entry name" value="BTB_POZ DOMAIN-CONTAINING PROTEIN KCTD9"/>
    <property type="match status" value="1"/>
</dbReference>
<accession>K9UBB1</accession>
<sequence>MEGADFLKLEELILLAIAGKSEIYGLEIATSIAKASEDKVQLNYGSLYPYLNRLEKKGYITSRWEEENERKGARRKYYQTTDKGTHSLDEAILIRQRLRQPNDVPVAIASQIQSERDVDKLLKILQHPEEKERIWAIYELQSAIEVNPELHWEIMQALATFIRTNSPEDKQGEIESDIQEALNVIGNRNIDRDIPLSLIDLAQTNLIRANLKRANLQGANLEGADLEGANLQGANLKKANLKRANLQGANLMIANLEGINLVRANLEGAILIRANLEGANLEGANLEGAILLLANFKGAYLSKANLQACHGHANFAGAYLSKANFEGADLEGANLEGANLQRANFYEVRNLTIEQLHSANNWQQTLNIPNDIDQIPF</sequence>
<feature type="domain" description="Transcription regulator PadR N-terminal" evidence="1">
    <location>
        <begin position="14"/>
        <end position="89"/>
    </location>
</feature>
<proteinExistence type="predicted"/>
<dbReference type="SUPFAM" id="SSF141571">
    <property type="entry name" value="Pentapeptide repeat-like"/>
    <property type="match status" value="1"/>
</dbReference>
<dbReference type="SUPFAM" id="SSF46785">
    <property type="entry name" value="Winged helix' DNA-binding domain"/>
    <property type="match status" value="1"/>
</dbReference>
<gene>
    <name evidence="2" type="ORF">Cha6605_0631</name>
</gene>
<evidence type="ECO:0000313" key="3">
    <source>
        <dbReference type="Proteomes" id="UP000010366"/>
    </source>
</evidence>
<dbReference type="Gene3D" id="1.10.10.10">
    <property type="entry name" value="Winged helix-like DNA-binding domain superfamily/Winged helix DNA-binding domain"/>
    <property type="match status" value="1"/>
</dbReference>
<dbReference type="Gene3D" id="2.160.20.80">
    <property type="entry name" value="E3 ubiquitin-protein ligase SopA"/>
    <property type="match status" value="2"/>
</dbReference>
<dbReference type="AlphaFoldDB" id="K9UBB1"/>
<dbReference type="Pfam" id="PF03551">
    <property type="entry name" value="PadR"/>
    <property type="match status" value="1"/>
</dbReference>
<dbReference type="InterPro" id="IPR005149">
    <property type="entry name" value="Tscrpt_reg_PadR_N"/>
</dbReference>
<dbReference type="HOGENOM" id="CLU_732984_0_0_3"/>
<evidence type="ECO:0000313" key="2">
    <source>
        <dbReference type="EMBL" id="AFY91908.1"/>
    </source>
</evidence>
<dbReference type="InterPro" id="IPR036390">
    <property type="entry name" value="WH_DNA-bd_sf"/>
</dbReference>
<dbReference type="InterPro" id="IPR001646">
    <property type="entry name" value="5peptide_repeat"/>
</dbReference>
<organism evidence="2 3">
    <name type="scientific">Chamaesiphon minutus (strain ATCC 27169 / PCC 6605)</name>
    <dbReference type="NCBI Taxonomy" id="1173020"/>
    <lineage>
        <taxon>Bacteria</taxon>
        <taxon>Bacillati</taxon>
        <taxon>Cyanobacteriota</taxon>
        <taxon>Cyanophyceae</taxon>
        <taxon>Gomontiellales</taxon>
        <taxon>Chamaesiphonaceae</taxon>
        <taxon>Chamaesiphon</taxon>
    </lineage>
</organism>
<dbReference type="InterPro" id="IPR051082">
    <property type="entry name" value="Pentapeptide-BTB/POZ_domain"/>
</dbReference>
<dbReference type="STRING" id="1173020.Cha6605_0631"/>
<dbReference type="KEGG" id="cmp:Cha6605_0631"/>
<dbReference type="InterPro" id="IPR036388">
    <property type="entry name" value="WH-like_DNA-bd_sf"/>
</dbReference>
<dbReference type="Pfam" id="PF00805">
    <property type="entry name" value="Pentapeptide"/>
    <property type="match status" value="3"/>
</dbReference>
<protein>
    <submittedName>
        <fullName evidence="2">Putative low-complexity protein</fullName>
    </submittedName>
</protein>
<dbReference type="PATRIC" id="fig|1173020.3.peg.741"/>
<dbReference type="RefSeq" id="WP_015158102.1">
    <property type="nucleotide sequence ID" value="NC_019697.1"/>
</dbReference>
<dbReference type="EMBL" id="CP003600">
    <property type="protein sequence ID" value="AFY91908.1"/>
    <property type="molecule type" value="Genomic_DNA"/>
</dbReference>
<dbReference type="eggNOG" id="COG1695">
    <property type="taxonomic scope" value="Bacteria"/>
</dbReference>
<evidence type="ECO:0000259" key="1">
    <source>
        <dbReference type="Pfam" id="PF03551"/>
    </source>
</evidence>
<dbReference type="eggNOG" id="COG1357">
    <property type="taxonomic scope" value="Bacteria"/>
</dbReference>
<dbReference type="Proteomes" id="UP000010366">
    <property type="component" value="Chromosome"/>
</dbReference>
<dbReference type="PANTHER" id="PTHR14136">
    <property type="entry name" value="BTB_POZ DOMAIN-CONTAINING PROTEIN KCTD9"/>
    <property type="match status" value="1"/>
</dbReference>